<dbReference type="VEuPathDB" id="FungiDB:BDV34DRAFT_198515"/>
<reference evidence="2 3" key="1">
    <citation type="submission" date="2019-04" db="EMBL/GenBank/DDBJ databases">
        <title>Fungal friends and foes A comparative genomics study of 23 Aspergillus species from section Flavi.</title>
        <authorList>
            <consortium name="DOE Joint Genome Institute"/>
            <person name="Kjaerbolling I."/>
            <person name="Vesth T.C."/>
            <person name="Frisvad J.C."/>
            <person name="Nybo J.L."/>
            <person name="Theobald S."/>
            <person name="Kildgaard S."/>
            <person name="Petersen T.I."/>
            <person name="Kuo A."/>
            <person name="Sato A."/>
            <person name="Lyhne E.K."/>
            <person name="Kogle M.E."/>
            <person name="Wiebenga A."/>
            <person name="Kun R.S."/>
            <person name="Lubbers R.J."/>
            <person name="Makela M.R."/>
            <person name="Barry K."/>
            <person name="Chovatia M."/>
            <person name="Clum A."/>
            <person name="Daum C."/>
            <person name="Haridas S."/>
            <person name="He G."/>
            <person name="LaButti K."/>
            <person name="Lipzen A."/>
            <person name="Mondo S."/>
            <person name="Pangilinan J."/>
            <person name="Riley R."/>
            <person name="Salamov A."/>
            <person name="Simmons B.A."/>
            <person name="Magnuson J.K."/>
            <person name="Henrissat B."/>
            <person name="Mortensen U.H."/>
            <person name="Larsen T.O."/>
            <person name="De vries R.P."/>
            <person name="Grigoriev I.V."/>
            <person name="Machida M."/>
            <person name="Baker S.E."/>
            <person name="Andersen M.R."/>
        </authorList>
    </citation>
    <scope>NUCLEOTIDE SEQUENCE [LARGE SCALE GENOMIC DNA]</scope>
    <source>
        <strain evidence="2 3">CBS 117618</strain>
    </source>
</reference>
<protein>
    <submittedName>
        <fullName evidence="2">Uncharacterized protein</fullName>
    </submittedName>
</protein>
<dbReference type="OMA" id="THGEYAY"/>
<evidence type="ECO:0000313" key="2">
    <source>
        <dbReference type="EMBL" id="KAB8203798.1"/>
    </source>
</evidence>
<accession>A0A5N6DFD7</accession>
<organism evidence="2 3">
    <name type="scientific">Aspergillus parasiticus</name>
    <dbReference type="NCBI Taxonomy" id="5067"/>
    <lineage>
        <taxon>Eukaryota</taxon>
        <taxon>Fungi</taxon>
        <taxon>Dikarya</taxon>
        <taxon>Ascomycota</taxon>
        <taxon>Pezizomycotina</taxon>
        <taxon>Eurotiomycetes</taxon>
        <taxon>Eurotiomycetidae</taxon>
        <taxon>Eurotiales</taxon>
        <taxon>Aspergillaceae</taxon>
        <taxon>Aspergillus</taxon>
        <taxon>Aspergillus subgen. Circumdati</taxon>
    </lineage>
</organism>
<evidence type="ECO:0000313" key="3">
    <source>
        <dbReference type="Proteomes" id="UP000326532"/>
    </source>
</evidence>
<dbReference type="PANTHER" id="PTHR42060">
    <property type="entry name" value="NHL REPEAT-CONTAINING PROTEIN-RELATED"/>
    <property type="match status" value="1"/>
</dbReference>
<name>A0A5N6DFD7_ASPPA</name>
<feature type="signal peptide" evidence="1">
    <location>
        <begin position="1"/>
        <end position="19"/>
    </location>
</feature>
<dbReference type="Proteomes" id="UP000326532">
    <property type="component" value="Unassembled WGS sequence"/>
</dbReference>
<dbReference type="SUPFAM" id="SSF63829">
    <property type="entry name" value="Calcium-dependent phosphotriesterase"/>
    <property type="match status" value="1"/>
</dbReference>
<dbReference type="AlphaFoldDB" id="A0A5N6DFD7"/>
<dbReference type="EMBL" id="ML734987">
    <property type="protein sequence ID" value="KAB8203798.1"/>
    <property type="molecule type" value="Genomic_DNA"/>
</dbReference>
<sequence length="329" mass="35009">MRIIPTLSLLAIAADRVVGLETRELFHFSTSVDIENSALRPDDSLLLTTFDQGRLYTLNPSVPNPEAELVATLPGATALCGIAAIDTDKFAVIGGIRGNYGYTNETIYTVDFSAYPTNPTIEIVSRIPDAIMLNGMAALPAHPHVVLAGDARLGAVFRVDTDTGTAEIAFKDPLLTAPSNASTPIGVNGLKIAGDYMYFTNTGRDFFARVPIDGLGRKTGEIEVIAALNDADSYNWDDFVVLEDLNVAYLAQPDNAIAQVSLDGEQSIIVGGGDDHTTLVGTTSLAITQDGKTLYATTRGGTVDGSVYGGQVVRAQLQEHGYRQACYNC</sequence>
<dbReference type="PANTHER" id="PTHR42060:SF1">
    <property type="entry name" value="NHL REPEAT-CONTAINING PROTEIN"/>
    <property type="match status" value="1"/>
</dbReference>
<keyword evidence="1" id="KW-0732">Signal</keyword>
<feature type="chain" id="PRO_5024859749" evidence="1">
    <location>
        <begin position="20"/>
        <end position="329"/>
    </location>
</feature>
<evidence type="ECO:0000256" key="1">
    <source>
        <dbReference type="SAM" id="SignalP"/>
    </source>
</evidence>
<dbReference type="InterPro" id="IPR011042">
    <property type="entry name" value="6-blade_b-propeller_TolB-like"/>
</dbReference>
<gene>
    <name evidence="2" type="ORF">BDV34DRAFT_198515</name>
</gene>
<keyword evidence="3" id="KW-1185">Reference proteome</keyword>
<proteinExistence type="predicted"/>
<dbReference type="Gene3D" id="2.120.10.30">
    <property type="entry name" value="TolB, C-terminal domain"/>
    <property type="match status" value="1"/>
</dbReference>
<dbReference type="InterPro" id="IPR052998">
    <property type="entry name" value="Hetero-Diels-Alderase-like"/>
</dbReference>